<dbReference type="PIRSF" id="PIRSF037096">
    <property type="entry name" value="AP3_complex_beta"/>
    <property type="match status" value="1"/>
</dbReference>
<evidence type="ECO:0000256" key="7">
    <source>
        <dbReference type="ARBA" id="ARBA00023034"/>
    </source>
</evidence>
<dbReference type="AlphaFoldDB" id="A0A1B6KJH4"/>
<dbReference type="PANTHER" id="PTHR11134">
    <property type="entry name" value="ADAPTOR COMPLEX SUBUNIT BETA FAMILY MEMBER"/>
    <property type="match status" value="1"/>
</dbReference>
<feature type="domain" description="AP-3 complex subunit beta C-terminal" evidence="13">
    <location>
        <begin position="797"/>
        <end position="943"/>
    </location>
</feature>
<dbReference type="InterPro" id="IPR026739">
    <property type="entry name" value="AP_beta"/>
</dbReference>
<evidence type="ECO:0000256" key="9">
    <source>
        <dbReference type="ARBA" id="ARBA00023329"/>
    </source>
</evidence>
<feature type="compositionally biased region" description="Acidic residues" evidence="12">
    <location>
        <begin position="692"/>
        <end position="731"/>
    </location>
</feature>
<evidence type="ECO:0000256" key="5">
    <source>
        <dbReference type="ARBA" id="ARBA00022553"/>
    </source>
</evidence>
<sequence>MLGAIVAHRMANNGSYSNDRSSASADIDYATDPASGSFFNSDYKKHEDLKQMLDANKDSLKLEAMKRIIGMVAKGRDASDLFPAVVKNVVSKNIEVKKLVYVYLVRYAEEQQDLALLSISTFQRALKDPNQLIRASALRVLSSIRVPVIVPIVMLAIKDSASDMSPYVRKTAAHAIPKLYSLDPDQKDELILVIEKLLSDRTTLVVGSAVMAFEEVCPERIDLIHRNFRKLCNLLVDVDEWGQVIIINMLTRYARTQFTDPNLDDAGLDTDENLPFYEEDEPEGNKDKKPAPTLDPDHKLLLRNAKPLLQSRNASVVMSVAQLYHHLAPRSEVSVVAKSLIRLLRSHREVQSVVLNCIASISTIRKSMFEPFLKSFFVRTSDPTHIKLLKLEILTNLATESSISFILREFQTYISNPDKEFVAATIQAIGRCASNIKEVTDSCLSGLVSMLSNRDEAVVAESVVVIKKLLQSQPSQHKDIITQMSNLVDTIAVPQARASILWLLGEYSRLVPHIAPDVLRKMAKTFIHEEDIVKLQVLNLAVKLYLTNPAQTKLLCQYVFSLARYDQNYDIRDRSRFLRQFVLTDNPLAQHAHQIFLATKPAPQLNSKFKDQEQLQLGSLSHYINTRAAGYHDLPPFPETAPSVGERNVADPAPAATTNSEQSQDNSFFVNKSAQKPTKKKKSFYSESDSSPPDESEGSGGSSEEEEEEGEEESGDEEDSSESESESESESASEVTQIVQTTQKPKPAPTPANKESESESEDSSEEESDDDSSSGTPVAVTPVKKKKQPAATPKGTPKSNLDLLLDFTEDAPTMTPLMTPSLGGFLTPLVATPTSQNAAASSIQLASAAYIPAKTVEVLNKVSGGGLSVSSRFTRAPHLFSPAMVALQLTFTNHTAGPLTDIKVTDKTVSGGMEVHDFAPISSLAPNTSTQGTLGVAWNDSTQPVTVEVGWEQGSAKLSLRAPVGELVRPVTMPVNLFHTEQGKLRGMNEHQDRVTWTGDTAVTCQRVLQAANLGSIVTVEPGILRFAGQTLASQSLVLVTCKTTEDANTVDVTVNCEKMVVGSMLLNEIKNSLLNPNA</sequence>
<dbReference type="Pfam" id="PF24080">
    <property type="entry name" value="AP3B1_C_2"/>
    <property type="match status" value="1"/>
</dbReference>
<dbReference type="InterPro" id="IPR002553">
    <property type="entry name" value="Clathrin/coatomer_adapt-like_N"/>
</dbReference>
<reference evidence="14" key="1">
    <citation type="submission" date="2015-11" db="EMBL/GenBank/DDBJ databases">
        <title>De novo transcriptome assembly of four potential Pierce s Disease insect vectors from Arizona vineyards.</title>
        <authorList>
            <person name="Tassone E.E."/>
        </authorList>
    </citation>
    <scope>NUCLEOTIDE SEQUENCE</scope>
</reference>
<evidence type="ECO:0000256" key="1">
    <source>
        <dbReference type="ARBA" id="ARBA00004145"/>
    </source>
</evidence>
<feature type="compositionally biased region" description="Polar residues" evidence="12">
    <location>
        <begin position="656"/>
        <end position="670"/>
    </location>
</feature>
<evidence type="ECO:0000256" key="10">
    <source>
        <dbReference type="ARBA" id="ARBA00023570"/>
    </source>
</evidence>
<dbReference type="InterPro" id="IPR016024">
    <property type="entry name" value="ARM-type_fold"/>
</dbReference>
<dbReference type="InterPro" id="IPR011989">
    <property type="entry name" value="ARM-like"/>
</dbReference>
<name>A0A1B6KJH4_9HEMI</name>
<evidence type="ECO:0000256" key="12">
    <source>
        <dbReference type="SAM" id="MobiDB-lite"/>
    </source>
</evidence>
<comment type="similarity">
    <text evidence="3 11">Belongs to the adaptor complexes large subunit family.</text>
</comment>
<feature type="compositionally biased region" description="Basic and acidic residues" evidence="12">
    <location>
        <begin position="283"/>
        <end position="296"/>
    </location>
</feature>
<proteinExistence type="inferred from homology"/>
<comment type="subcellular location">
    <subcellularLocation>
        <location evidence="1">Cytoplasmic vesicle</location>
        <location evidence="1">Clathrin-coated vesicle membrane</location>
        <topology evidence="1">Peripheral membrane protein</topology>
        <orientation evidence="1">Cytoplasmic side</orientation>
    </subcellularLocation>
    <subcellularLocation>
        <location evidence="2">Golgi apparatus</location>
    </subcellularLocation>
</comment>
<feature type="compositionally biased region" description="Low complexity" evidence="12">
    <location>
        <begin position="789"/>
        <end position="798"/>
    </location>
</feature>
<feature type="compositionally biased region" description="Low complexity" evidence="12">
    <location>
        <begin position="773"/>
        <end position="782"/>
    </location>
</feature>
<keyword evidence="4 11" id="KW-0813">Transport</keyword>
<feature type="region of interest" description="Disordered" evidence="12">
    <location>
        <begin position="261"/>
        <end position="296"/>
    </location>
</feature>
<evidence type="ECO:0000256" key="2">
    <source>
        <dbReference type="ARBA" id="ARBA00004555"/>
    </source>
</evidence>
<accession>A0A1B6KJH4</accession>
<dbReference type="SUPFAM" id="SSF48371">
    <property type="entry name" value="ARM repeat"/>
    <property type="match status" value="1"/>
</dbReference>
<feature type="compositionally biased region" description="Acidic residues" evidence="12">
    <location>
        <begin position="758"/>
        <end position="772"/>
    </location>
</feature>
<dbReference type="Pfam" id="PF01602">
    <property type="entry name" value="Adaptin_N"/>
    <property type="match status" value="1"/>
</dbReference>
<feature type="region of interest" description="Disordered" evidence="12">
    <location>
        <begin position="631"/>
        <end position="801"/>
    </location>
</feature>
<dbReference type="InterPro" id="IPR029390">
    <property type="entry name" value="AP3B_C"/>
</dbReference>
<evidence type="ECO:0000256" key="6">
    <source>
        <dbReference type="ARBA" id="ARBA00022927"/>
    </source>
</evidence>
<comment type="function">
    <text evidence="10">Subunit of non-clathrin- and clathrin-associated adaptor protein complex 3 (AP-3) that plays a role in protein sorting in the late-Golgi/trans-Golgi network (TGN) and/or endosomes. The AP complexes mediate both the recruitment of clathrin to membranes and the recognition of sorting signals within the cytosolic tails of transmembrane cargo molecules. AP-3 appears to be involved in the sorting of a subset of transmembrane proteins targeted to lysosomes and lysosome-related organelles. In concert with the BLOC-1 complex, AP-3 is required to target cargos into vesicles assembled at cell bodies for delivery into neurites and nerve terminals.</text>
</comment>
<evidence type="ECO:0000256" key="8">
    <source>
        <dbReference type="ARBA" id="ARBA00023136"/>
    </source>
</evidence>
<dbReference type="SMART" id="SM01355">
    <property type="entry name" value="AP3B1_C"/>
    <property type="match status" value="1"/>
</dbReference>
<dbReference type="Pfam" id="PF14796">
    <property type="entry name" value="AP3B1_C"/>
    <property type="match status" value="1"/>
</dbReference>
<feature type="compositionally biased region" description="Acidic residues" evidence="12">
    <location>
        <begin position="262"/>
        <end position="282"/>
    </location>
</feature>
<dbReference type="GO" id="GO:0030665">
    <property type="term" value="C:clathrin-coated vesicle membrane"/>
    <property type="evidence" value="ECO:0007669"/>
    <property type="project" value="UniProtKB-SubCell"/>
</dbReference>
<dbReference type="GO" id="GO:0030123">
    <property type="term" value="C:AP-3 adaptor complex"/>
    <property type="evidence" value="ECO:0007669"/>
    <property type="project" value="UniProtKB-UniRule"/>
</dbReference>
<evidence type="ECO:0000256" key="3">
    <source>
        <dbReference type="ARBA" id="ARBA00006613"/>
    </source>
</evidence>
<evidence type="ECO:0000313" key="14">
    <source>
        <dbReference type="EMBL" id="JAT11314.1"/>
    </source>
</evidence>
<keyword evidence="6 11" id="KW-0653">Protein transport</keyword>
<dbReference type="EMBL" id="GEBQ01028663">
    <property type="protein sequence ID" value="JAT11314.1"/>
    <property type="molecule type" value="Transcribed_RNA"/>
</dbReference>
<keyword evidence="8 11" id="KW-0472">Membrane</keyword>
<evidence type="ECO:0000256" key="11">
    <source>
        <dbReference type="PIRNR" id="PIRNR037096"/>
    </source>
</evidence>
<evidence type="ECO:0000259" key="13">
    <source>
        <dbReference type="SMART" id="SM01355"/>
    </source>
</evidence>
<dbReference type="InterPro" id="IPR056314">
    <property type="entry name" value="AP3B1/2_C"/>
</dbReference>
<dbReference type="Gene3D" id="1.25.10.10">
    <property type="entry name" value="Leucine-rich Repeat Variant"/>
    <property type="match status" value="1"/>
</dbReference>
<feature type="compositionally biased region" description="Low complexity" evidence="12">
    <location>
        <begin position="732"/>
        <end position="745"/>
    </location>
</feature>
<evidence type="ECO:0000256" key="4">
    <source>
        <dbReference type="ARBA" id="ARBA00022448"/>
    </source>
</evidence>
<dbReference type="InterPro" id="IPR026740">
    <property type="entry name" value="AP3_beta"/>
</dbReference>
<dbReference type="GO" id="GO:0006886">
    <property type="term" value="P:intracellular protein transport"/>
    <property type="evidence" value="ECO:0007669"/>
    <property type="project" value="InterPro"/>
</dbReference>
<dbReference type="GO" id="GO:0005794">
    <property type="term" value="C:Golgi apparatus"/>
    <property type="evidence" value="ECO:0007669"/>
    <property type="project" value="UniProtKB-SubCell"/>
</dbReference>
<protein>
    <recommendedName>
        <fullName evidence="11">AP-3 complex subunit beta</fullName>
    </recommendedName>
</protein>
<keyword evidence="9" id="KW-0968">Cytoplasmic vesicle</keyword>
<keyword evidence="7" id="KW-0333">Golgi apparatus</keyword>
<keyword evidence="5" id="KW-0597">Phosphoprotein</keyword>
<dbReference type="GO" id="GO:0016192">
    <property type="term" value="P:vesicle-mediated transport"/>
    <property type="evidence" value="ECO:0007669"/>
    <property type="project" value="InterPro"/>
</dbReference>
<gene>
    <name evidence="14" type="ORF">g.29619</name>
</gene>
<organism evidence="14">
    <name type="scientific">Graphocephala atropunctata</name>
    <dbReference type="NCBI Taxonomy" id="36148"/>
    <lineage>
        <taxon>Eukaryota</taxon>
        <taxon>Metazoa</taxon>
        <taxon>Ecdysozoa</taxon>
        <taxon>Arthropoda</taxon>
        <taxon>Hexapoda</taxon>
        <taxon>Insecta</taxon>
        <taxon>Pterygota</taxon>
        <taxon>Neoptera</taxon>
        <taxon>Paraneoptera</taxon>
        <taxon>Hemiptera</taxon>
        <taxon>Auchenorrhyncha</taxon>
        <taxon>Membracoidea</taxon>
        <taxon>Cicadellidae</taxon>
        <taxon>Cicadellinae</taxon>
        <taxon>Cicadellini</taxon>
        <taxon>Graphocephala</taxon>
    </lineage>
</organism>